<dbReference type="Pfam" id="PF05347">
    <property type="entry name" value="Complex1_LYR"/>
    <property type="match status" value="1"/>
</dbReference>
<name>A0AAV4H4L6_9GAST</name>
<dbReference type="GO" id="GO:1990221">
    <property type="term" value="C:L-cysteine desulfurase complex"/>
    <property type="evidence" value="ECO:0007669"/>
    <property type="project" value="TreeGrafter"/>
</dbReference>
<comment type="similarity">
    <text evidence="1">Belongs to the complex I LYR family.</text>
</comment>
<accession>A0AAV4H4L6</accession>
<reference evidence="3 4" key="1">
    <citation type="journal article" date="2021" name="Elife">
        <title>Chloroplast acquisition without the gene transfer in kleptoplastic sea slugs, Plakobranchus ocellatus.</title>
        <authorList>
            <person name="Maeda T."/>
            <person name="Takahashi S."/>
            <person name="Yoshida T."/>
            <person name="Shimamura S."/>
            <person name="Takaki Y."/>
            <person name="Nagai Y."/>
            <person name="Toyoda A."/>
            <person name="Suzuki Y."/>
            <person name="Arimoto A."/>
            <person name="Ishii H."/>
            <person name="Satoh N."/>
            <person name="Nishiyama T."/>
            <person name="Hasebe M."/>
            <person name="Maruyama T."/>
            <person name="Minagawa J."/>
            <person name="Obokata J."/>
            <person name="Shigenobu S."/>
        </authorList>
    </citation>
    <scope>NUCLEOTIDE SEQUENCE [LARGE SCALE GENOMIC DNA]</scope>
</reference>
<dbReference type="CDD" id="cd20264">
    <property type="entry name" value="Complex1_LYR_LYRM4"/>
    <property type="match status" value="1"/>
</dbReference>
<dbReference type="AlphaFoldDB" id="A0AAV4H4L6"/>
<feature type="domain" description="Complex 1 LYR protein" evidence="2">
    <location>
        <begin position="7"/>
        <end position="65"/>
    </location>
</feature>
<evidence type="ECO:0000259" key="2">
    <source>
        <dbReference type="Pfam" id="PF05347"/>
    </source>
</evidence>
<comment type="caution">
    <text evidence="3">The sequence shown here is derived from an EMBL/GenBank/DDBJ whole genome shotgun (WGS) entry which is preliminary data.</text>
</comment>
<dbReference type="GO" id="GO:0005739">
    <property type="term" value="C:mitochondrion"/>
    <property type="evidence" value="ECO:0007669"/>
    <property type="project" value="TreeGrafter"/>
</dbReference>
<dbReference type="InterPro" id="IPR008011">
    <property type="entry name" value="Complex1_LYR_dom"/>
</dbReference>
<evidence type="ECO:0000256" key="1">
    <source>
        <dbReference type="ARBA" id="ARBA00009508"/>
    </source>
</evidence>
<protein>
    <submittedName>
        <fullName evidence="3">LYR motif-containing protein 4</fullName>
    </submittedName>
</protein>
<evidence type="ECO:0000313" key="4">
    <source>
        <dbReference type="Proteomes" id="UP000762676"/>
    </source>
</evidence>
<evidence type="ECO:0000313" key="3">
    <source>
        <dbReference type="EMBL" id="GFR92848.1"/>
    </source>
</evidence>
<dbReference type="InterPro" id="IPR045297">
    <property type="entry name" value="Complex1_LYR_LYRM4"/>
</dbReference>
<gene>
    <name evidence="3" type="ORF">ElyMa_006211700</name>
</gene>
<dbReference type="GO" id="GO:0016226">
    <property type="term" value="P:iron-sulfur cluster assembly"/>
    <property type="evidence" value="ECO:0007669"/>
    <property type="project" value="InterPro"/>
</dbReference>
<dbReference type="InterPro" id="IPR051522">
    <property type="entry name" value="ISC_assembly_LYR"/>
</dbReference>
<dbReference type="Proteomes" id="UP000762676">
    <property type="component" value="Unassembled WGS sequence"/>
</dbReference>
<organism evidence="3 4">
    <name type="scientific">Elysia marginata</name>
    <dbReference type="NCBI Taxonomy" id="1093978"/>
    <lineage>
        <taxon>Eukaryota</taxon>
        <taxon>Metazoa</taxon>
        <taxon>Spiralia</taxon>
        <taxon>Lophotrochozoa</taxon>
        <taxon>Mollusca</taxon>
        <taxon>Gastropoda</taxon>
        <taxon>Heterobranchia</taxon>
        <taxon>Euthyneura</taxon>
        <taxon>Panpulmonata</taxon>
        <taxon>Sacoglossa</taxon>
        <taxon>Placobranchoidea</taxon>
        <taxon>Plakobranchidae</taxon>
        <taxon>Elysia</taxon>
    </lineage>
</organism>
<dbReference type="EMBL" id="BMAT01012458">
    <property type="protein sequence ID" value="GFR92848.1"/>
    <property type="molecule type" value="Genomic_DNA"/>
</dbReference>
<keyword evidence="4" id="KW-1185">Reference proteome</keyword>
<proteinExistence type="inferred from homology"/>
<dbReference type="PANTHER" id="PTHR13166">
    <property type="entry name" value="PROTEIN C6ORF149"/>
    <property type="match status" value="1"/>
</dbReference>
<sequence length="87" mass="9977">MAAPMRQTVLSLYKSLLKESAKITDYNFRLYALRRTKDAFKENKNVSDPTRIKALIQKAQENLEVVKRQAIVSQLYGSTKVVIESKT</sequence>
<dbReference type="PANTHER" id="PTHR13166:SF7">
    <property type="entry name" value="LYR MOTIF-CONTAINING PROTEIN 4"/>
    <property type="match status" value="1"/>
</dbReference>